<organism evidence="1 2">
    <name type="scientific">Collybiopsis confluens</name>
    <dbReference type="NCBI Taxonomy" id="2823264"/>
    <lineage>
        <taxon>Eukaryota</taxon>
        <taxon>Fungi</taxon>
        <taxon>Dikarya</taxon>
        <taxon>Basidiomycota</taxon>
        <taxon>Agaricomycotina</taxon>
        <taxon>Agaricomycetes</taxon>
        <taxon>Agaricomycetidae</taxon>
        <taxon>Agaricales</taxon>
        <taxon>Marasmiineae</taxon>
        <taxon>Omphalotaceae</taxon>
        <taxon>Collybiopsis</taxon>
    </lineage>
</organism>
<gene>
    <name evidence="1" type="ORF">D9757_007013</name>
</gene>
<proteinExistence type="predicted"/>
<dbReference type="GO" id="GO:0008418">
    <property type="term" value="F:protein-N-terminal asparagine amidohydrolase activity"/>
    <property type="evidence" value="ECO:0007669"/>
    <property type="project" value="InterPro"/>
</dbReference>
<dbReference type="GO" id="GO:0030163">
    <property type="term" value="P:protein catabolic process"/>
    <property type="evidence" value="ECO:0007669"/>
    <property type="project" value="TreeGrafter"/>
</dbReference>
<dbReference type="AlphaFoldDB" id="A0A8H5M4A6"/>
<dbReference type="Gene3D" id="3.60.110.10">
    <property type="entry name" value="Carbon-nitrogen hydrolase"/>
    <property type="match status" value="1"/>
</dbReference>
<dbReference type="EMBL" id="JAACJN010000063">
    <property type="protein sequence ID" value="KAF5380705.1"/>
    <property type="molecule type" value="Genomic_DNA"/>
</dbReference>
<reference evidence="1 2" key="1">
    <citation type="journal article" date="2020" name="ISME J.">
        <title>Uncovering the hidden diversity of litter-decomposition mechanisms in mushroom-forming fungi.</title>
        <authorList>
            <person name="Floudas D."/>
            <person name="Bentzer J."/>
            <person name="Ahren D."/>
            <person name="Johansson T."/>
            <person name="Persson P."/>
            <person name="Tunlid A."/>
        </authorList>
    </citation>
    <scope>NUCLEOTIDE SEQUENCE [LARGE SCALE GENOMIC DNA]</scope>
    <source>
        <strain evidence="1 2">CBS 406.79</strain>
    </source>
</reference>
<dbReference type="Proteomes" id="UP000518752">
    <property type="component" value="Unassembled WGS sequence"/>
</dbReference>
<dbReference type="PANTHER" id="PTHR11750">
    <property type="entry name" value="PROTEIN N-TERMINAL AMIDASE"/>
    <property type="match status" value="1"/>
</dbReference>
<dbReference type="InterPro" id="IPR039703">
    <property type="entry name" value="Nta1"/>
</dbReference>
<dbReference type="GO" id="GO:0070773">
    <property type="term" value="F:protein-N-terminal glutamine amidohydrolase activity"/>
    <property type="evidence" value="ECO:0007669"/>
    <property type="project" value="InterPro"/>
</dbReference>
<evidence type="ECO:0000313" key="2">
    <source>
        <dbReference type="Proteomes" id="UP000518752"/>
    </source>
</evidence>
<dbReference type="InterPro" id="IPR036526">
    <property type="entry name" value="C-N_Hydrolase_sf"/>
</dbReference>
<dbReference type="SUPFAM" id="SSF56317">
    <property type="entry name" value="Carbon-nitrogen hydrolase"/>
    <property type="match status" value="1"/>
</dbReference>
<sequence>MSGYNFENAQAISPYLEMPRTGSTSKFCSETAKHLKCFVLAGYPEQLAGDTEETNTRDRIETQTHAHIIGANSAALYSPEGEQVGHYRKTNLFVTDKTWAKSGK</sequence>
<name>A0A8H5M4A6_9AGAR</name>
<protein>
    <recommendedName>
        <fullName evidence="3">CN hydrolase domain-containing protein</fullName>
    </recommendedName>
</protein>
<accession>A0A8H5M4A6</accession>
<comment type="caution">
    <text evidence="1">The sequence shown here is derived from an EMBL/GenBank/DDBJ whole genome shotgun (WGS) entry which is preliminary data.</text>
</comment>
<keyword evidence="2" id="KW-1185">Reference proteome</keyword>
<evidence type="ECO:0008006" key="3">
    <source>
        <dbReference type="Google" id="ProtNLM"/>
    </source>
</evidence>
<dbReference type="OrthoDB" id="201515at2759"/>
<dbReference type="PANTHER" id="PTHR11750:SF26">
    <property type="entry name" value="PROTEIN N-TERMINAL AMIDASE"/>
    <property type="match status" value="1"/>
</dbReference>
<evidence type="ECO:0000313" key="1">
    <source>
        <dbReference type="EMBL" id="KAF5380705.1"/>
    </source>
</evidence>